<keyword evidence="3" id="KW-1185">Reference proteome</keyword>
<name>A0ABX8TC35_9HYPH</name>
<feature type="transmembrane region" description="Helical" evidence="1">
    <location>
        <begin position="12"/>
        <end position="34"/>
    </location>
</feature>
<proteinExistence type="predicted"/>
<dbReference type="RefSeq" id="WP_174051897.1">
    <property type="nucleotide sequence ID" value="NZ_CP072171.1"/>
</dbReference>
<sequence>MPDAKIEQIKEMSRLAAVVLIFVSVAYIALTVILENMGAVSNAQRAFLIEIGTVSQPLAIAVCVAGFIGVLWLAANLRRLIDFVLLSLYRFVNRLI</sequence>
<keyword evidence="1" id="KW-0472">Membrane</keyword>
<reference evidence="2 3" key="1">
    <citation type="submission" date="2021-03" db="EMBL/GenBank/DDBJ databases">
        <title>Rapid diversification of plasmids in a genus of pathogenic and nitrogen fixing bacteria.</title>
        <authorList>
            <person name="Weisberg A.J."/>
            <person name="Miller M."/>
            <person name="Ream W."/>
            <person name="Grunwald N.J."/>
            <person name="Chang J.H."/>
        </authorList>
    </citation>
    <scope>NUCLEOTIDE SEQUENCE [LARGE SCALE GENOMIC DNA]</scope>
    <source>
        <strain evidence="2 3">AF3.44</strain>
        <plasmid evidence="2 3">unnamed2</plasmid>
    </source>
</reference>
<evidence type="ECO:0000313" key="3">
    <source>
        <dbReference type="Proteomes" id="UP000826513"/>
    </source>
</evidence>
<dbReference type="EMBL" id="CP072171">
    <property type="protein sequence ID" value="QYA10812.1"/>
    <property type="molecule type" value="Genomic_DNA"/>
</dbReference>
<feature type="transmembrane region" description="Helical" evidence="1">
    <location>
        <begin position="54"/>
        <end position="75"/>
    </location>
</feature>
<organism evidence="2 3">
    <name type="scientific">Agrobacterium larrymoorei</name>
    <dbReference type="NCBI Taxonomy" id="160699"/>
    <lineage>
        <taxon>Bacteria</taxon>
        <taxon>Pseudomonadati</taxon>
        <taxon>Pseudomonadota</taxon>
        <taxon>Alphaproteobacteria</taxon>
        <taxon>Hyphomicrobiales</taxon>
        <taxon>Rhizobiaceae</taxon>
        <taxon>Rhizobium/Agrobacterium group</taxon>
        <taxon>Agrobacterium</taxon>
    </lineage>
</organism>
<evidence type="ECO:0008006" key="4">
    <source>
        <dbReference type="Google" id="ProtNLM"/>
    </source>
</evidence>
<protein>
    <recommendedName>
        <fullName evidence="4">DUF1206 domain-containing protein</fullName>
    </recommendedName>
</protein>
<keyword evidence="1" id="KW-0812">Transmembrane</keyword>
<geneLocation type="plasmid" evidence="2 3">
    <name>unnamed2</name>
</geneLocation>
<accession>A0ABX8TC35</accession>
<dbReference type="Proteomes" id="UP000826513">
    <property type="component" value="Plasmid unnamed2"/>
</dbReference>
<evidence type="ECO:0000313" key="2">
    <source>
        <dbReference type="EMBL" id="QYA10812.1"/>
    </source>
</evidence>
<gene>
    <name evidence="2" type="ORF">J5285_26015</name>
</gene>
<evidence type="ECO:0000256" key="1">
    <source>
        <dbReference type="SAM" id="Phobius"/>
    </source>
</evidence>
<keyword evidence="2" id="KW-0614">Plasmid</keyword>
<keyword evidence="1" id="KW-1133">Transmembrane helix</keyword>